<dbReference type="RefSeq" id="YP_009830081.1">
    <property type="nucleotide sequence ID" value="NC_048633.1"/>
</dbReference>
<dbReference type="SUPFAM" id="SSF56563">
    <property type="entry name" value="Major capsid protein gp5"/>
    <property type="match status" value="1"/>
</dbReference>
<dbReference type="Pfam" id="PF05065">
    <property type="entry name" value="Phage_capsid"/>
    <property type="match status" value="1"/>
</dbReference>
<feature type="coiled-coil region" evidence="3">
    <location>
        <begin position="22"/>
        <end position="84"/>
    </location>
</feature>
<name>A0A0U3U1X0_9CAUD</name>
<dbReference type="InterPro" id="IPR024455">
    <property type="entry name" value="Phage_capsid"/>
</dbReference>
<evidence type="ECO:0000313" key="5">
    <source>
        <dbReference type="EMBL" id="ALV83499.1"/>
    </source>
</evidence>
<proteinExistence type="predicted"/>
<evidence type="ECO:0000256" key="1">
    <source>
        <dbReference type="ARBA" id="ARBA00004328"/>
    </source>
</evidence>
<dbReference type="KEGG" id="vg:55599495"/>
<keyword evidence="2" id="KW-0946">Virion</keyword>
<dbReference type="GeneID" id="55599495"/>
<evidence type="ECO:0000313" key="6">
    <source>
        <dbReference type="Proteomes" id="UP000260420"/>
    </source>
</evidence>
<organism evidence="5 6">
    <name type="scientific">Bacillus phage vB_BceS-MY192</name>
    <dbReference type="NCBI Taxonomy" id="1759525"/>
    <lineage>
        <taxon>Viruses</taxon>
        <taxon>Duplodnaviria</taxon>
        <taxon>Heunggongvirae</taxon>
        <taxon>Uroviricota</taxon>
        <taxon>Caudoviricetes</taxon>
        <taxon>Hubeivirus</taxon>
        <taxon>Hubeivirus MY192</taxon>
    </lineage>
</organism>
<dbReference type="EMBL" id="KT725776">
    <property type="protein sequence ID" value="ALV83499.1"/>
    <property type="molecule type" value="Genomic_DNA"/>
</dbReference>
<dbReference type="InterPro" id="IPR054612">
    <property type="entry name" value="Phage_capsid-like_C"/>
</dbReference>
<keyword evidence="6" id="KW-1185">Reference proteome</keyword>
<accession>A0A0U3U1X0</accession>
<dbReference type="GO" id="GO:0044423">
    <property type="term" value="C:virion component"/>
    <property type="evidence" value="ECO:0007669"/>
    <property type="project" value="UniProtKB-KW"/>
</dbReference>
<comment type="subcellular location">
    <subcellularLocation>
        <location evidence="1">Virion</location>
    </subcellularLocation>
</comment>
<sequence length="395" mass="44134">MKMKNKFRLSLGNFQYFSKNTLFELKQNLSTIGQQLQKVENELSQKAIDPSATMDSLQALQQSKKDLQMRFDVIKEQHDTMEAEQKAQFQSQTGLQAIEDPKQKVVAAKAELVRATIRGGTLSQEARAALGDKNSTGGEKILPSTMTNELLHEPFVKNPLREVSTFTSVTNLEIPKVTFTLDDDDFIADTETAKELKAEGDVVIFGRNKFKIFVPISETVLAATDTNLVQTVDQALESGLAAKEKKVAFTTTPKAGEESMSFYKAGIKTIKGANLYKAIKSAIADLHEDFRANATIKMRYADYLDIIEMLANGSATLYNAQPEQVLGKPVKFCDSAVNPVVGDFRYSHFNYDPKMIYDRDKDVKTGIELFVLTAWFDHKIKLKSAFRIAEVQTTP</sequence>
<reference evidence="5 6" key="1">
    <citation type="journal article" date="2016" name="Genome Announc.">
        <title>Genome Sequence of Bacillus cereus Phage vB_BceS-MY192.</title>
        <authorList>
            <person name="Yang Y."/>
            <person name="Zhan L."/>
            <person name="Chen J."/>
            <person name="Zhang Y."/>
            <person name="Sun Y."/>
            <person name="Yang Z."/>
            <person name="Jiang L."/>
            <person name="Zhu H."/>
            <person name="Zhang Y."/>
            <person name="Lu Y."/>
            <person name="Mei L."/>
        </authorList>
    </citation>
    <scope>NUCLEOTIDE SEQUENCE [LARGE SCALE GENOMIC DNA]</scope>
</reference>
<dbReference type="NCBIfam" id="TIGR01554">
    <property type="entry name" value="major_cap_HK97"/>
    <property type="match status" value="1"/>
</dbReference>
<evidence type="ECO:0000259" key="4">
    <source>
        <dbReference type="Pfam" id="PF05065"/>
    </source>
</evidence>
<dbReference type="Proteomes" id="UP000260420">
    <property type="component" value="Segment"/>
</dbReference>
<keyword evidence="3" id="KW-0175">Coiled coil</keyword>
<evidence type="ECO:0000256" key="3">
    <source>
        <dbReference type="SAM" id="Coils"/>
    </source>
</evidence>
<feature type="domain" description="Phage capsid-like C-terminal" evidence="4">
    <location>
        <begin position="141"/>
        <end position="389"/>
    </location>
</feature>
<evidence type="ECO:0000256" key="2">
    <source>
        <dbReference type="ARBA" id="ARBA00022844"/>
    </source>
</evidence>
<protein>
    <submittedName>
        <fullName evidence="5">Capsid protein</fullName>
    </submittedName>
</protein>